<dbReference type="GO" id="GO:0046872">
    <property type="term" value="F:metal ion binding"/>
    <property type="evidence" value="ECO:0007669"/>
    <property type="project" value="UniProtKB-KW"/>
</dbReference>
<sequence>MRVVVNRELCVGHGLCEAAAPELFEVGDDGIARVLRPGVPDESAAATAVADCPARALRIETRDGR</sequence>
<dbReference type="PANTHER" id="PTHR36923">
    <property type="entry name" value="FERREDOXIN"/>
    <property type="match status" value="1"/>
</dbReference>
<organism evidence="9 10">
    <name type="scientific">Nocardia pulmonis</name>
    <dbReference type="NCBI Taxonomy" id="2951408"/>
    <lineage>
        <taxon>Bacteria</taxon>
        <taxon>Bacillati</taxon>
        <taxon>Actinomycetota</taxon>
        <taxon>Actinomycetes</taxon>
        <taxon>Mycobacteriales</taxon>
        <taxon>Nocardiaceae</taxon>
        <taxon>Nocardia</taxon>
    </lineage>
</organism>
<dbReference type="Proteomes" id="UP001139157">
    <property type="component" value="Unassembled WGS sequence"/>
</dbReference>
<evidence type="ECO:0000256" key="4">
    <source>
        <dbReference type="ARBA" id="ARBA00022982"/>
    </source>
</evidence>
<evidence type="ECO:0000256" key="2">
    <source>
        <dbReference type="ARBA" id="ARBA00022448"/>
    </source>
</evidence>
<dbReference type="SUPFAM" id="SSF54862">
    <property type="entry name" value="4Fe-4S ferredoxins"/>
    <property type="match status" value="1"/>
</dbReference>
<accession>A0A9X2IUV8</accession>
<gene>
    <name evidence="9" type="ORF">NDR86_03580</name>
</gene>
<reference evidence="9" key="1">
    <citation type="submission" date="2022-06" db="EMBL/GenBank/DDBJ databases">
        <title>Novel species in genus nocardia.</title>
        <authorList>
            <person name="Li F."/>
        </authorList>
    </citation>
    <scope>NUCLEOTIDE SEQUENCE</scope>
    <source>
        <strain evidence="9">CDC141</strain>
    </source>
</reference>
<comment type="caution">
    <text evidence="9">The sequence shown here is derived from an EMBL/GenBank/DDBJ whole genome shotgun (WGS) entry which is preliminary data.</text>
</comment>
<keyword evidence="3" id="KW-0479">Metal-binding</keyword>
<evidence type="ECO:0000313" key="9">
    <source>
        <dbReference type="EMBL" id="MCM6772553.1"/>
    </source>
</evidence>
<dbReference type="PANTHER" id="PTHR36923:SF3">
    <property type="entry name" value="FERREDOXIN"/>
    <property type="match status" value="1"/>
</dbReference>
<keyword evidence="10" id="KW-1185">Reference proteome</keyword>
<keyword evidence="2" id="KW-0813">Transport</keyword>
<evidence type="ECO:0000256" key="6">
    <source>
        <dbReference type="ARBA" id="ARBA00023014"/>
    </source>
</evidence>
<evidence type="ECO:0000313" key="10">
    <source>
        <dbReference type="Proteomes" id="UP001139157"/>
    </source>
</evidence>
<dbReference type="GO" id="GO:0051538">
    <property type="term" value="F:3 iron, 4 sulfur cluster binding"/>
    <property type="evidence" value="ECO:0007669"/>
    <property type="project" value="UniProtKB-KW"/>
</dbReference>
<dbReference type="EMBL" id="JAMRXG010000001">
    <property type="protein sequence ID" value="MCM6772553.1"/>
    <property type="molecule type" value="Genomic_DNA"/>
</dbReference>
<feature type="domain" description="4Fe-4S ferredoxin-type" evidence="8">
    <location>
        <begin position="1"/>
        <end position="29"/>
    </location>
</feature>
<comment type="cofactor">
    <cofactor evidence="1">
        <name>[3Fe-4S] cluster</name>
        <dbReference type="ChEBI" id="CHEBI:21137"/>
    </cofactor>
</comment>
<dbReference type="Gene3D" id="3.30.70.20">
    <property type="match status" value="1"/>
</dbReference>
<keyword evidence="7" id="KW-0003">3Fe-4S</keyword>
<dbReference type="InterPro" id="IPR051269">
    <property type="entry name" value="Fe-S_cluster_ET"/>
</dbReference>
<evidence type="ECO:0000256" key="1">
    <source>
        <dbReference type="ARBA" id="ARBA00001927"/>
    </source>
</evidence>
<evidence type="ECO:0000259" key="8">
    <source>
        <dbReference type="PROSITE" id="PS51379"/>
    </source>
</evidence>
<evidence type="ECO:0000256" key="3">
    <source>
        <dbReference type="ARBA" id="ARBA00022723"/>
    </source>
</evidence>
<protein>
    <submittedName>
        <fullName evidence="9">Ferredoxin</fullName>
    </submittedName>
</protein>
<evidence type="ECO:0000256" key="7">
    <source>
        <dbReference type="ARBA" id="ARBA00023291"/>
    </source>
</evidence>
<keyword evidence="5" id="KW-0408">Iron</keyword>
<name>A0A9X2IUV8_9NOCA</name>
<dbReference type="AlphaFoldDB" id="A0A9X2IUV8"/>
<proteinExistence type="predicted"/>
<dbReference type="RefSeq" id="WP_251909399.1">
    <property type="nucleotide sequence ID" value="NZ_JAMRXG010000001.1"/>
</dbReference>
<dbReference type="PROSITE" id="PS51379">
    <property type="entry name" value="4FE4S_FER_2"/>
    <property type="match status" value="1"/>
</dbReference>
<keyword evidence="6" id="KW-0411">Iron-sulfur</keyword>
<dbReference type="InterPro" id="IPR017896">
    <property type="entry name" value="4Fe4S_Fe-S-bd"/>
</dbReference>
<evidence type="ECO:0000256" key="5">
    <source>
        <dbReference type="ARBA" id="ARBA00023004"/>
    </source>
</evidence>
<dbReference type="Pfam" id="PF13459">
    <property type="entry name" value="Fer4_15"/>
    <property type="match status" value="1"/>
</dbReference>
<keyword evidence="4" id="KW-0249">Electron transport</keyword>